<reference evidence="9 10" key="1">
    <citation type="submission" date="2019-07" db="EMBL/GenBank/DDBJ databases">
        <title>The pathways for chlorine oxyanion respiration interact through the shared metabolite chlorate.</title>
        <authorList>
            <person name="Barnum T.P."/>
            <person name="Cheng Y."/>
            <person name="Hill K.A."/>
            <person name="Lucas L.N."/>
            <person name="Carlson H.K."/>
            <person name="Coates J.D."/>
        </authorList>
    </citation>
    <scope>NUCLEOTIDE SEQUENCE [LARGE SCALE GENOMIC DNA]</scope>
    <source>
        <strain evidence="9 10">SFB-3</strain>
    </source>
</reference>
<feature type="transmembrane region" description="Helical" evidence="7">
    <location>
        <begin position="189"/>
        <end position="208"/>
    </location>
</feature>
<sequence length="575" mass="62128">MTTNDVGMASGFRAPWRWFSRVPNRLLGASLLVLHLGMLQGIDSLVGRTLVLAHLGLFLIWQPVVRGAHRLVSRDLLVMVAVIALFLLAMSWGALGIWLMVLAGVIGGGAFVEIGARGRLPYQLAVAYLVCSLFMMVLPRVVPVEVAERPLFDVLALTVLPALTLVVMLQPSAPESVRRAGAIDFLSTILLFVALAISTLGGFAFMWLMHLPYLVALVTALFSMAVVLLVLAWAWHPSASGPQLGMVFARRVLSVGLSFEEWLHEVASVSVSADTPEALADQACQRMLRIPGVCGGHWRLAEGEGSFGEVAAVARQLTQEGLTVTLYLRRAPSPALSWHFSLMVRMLAEFCREKRHSQQLETLSYLRAIHETGARLTHDIKNLLQSLNTLCYTAARPEVDEAALRALVSRQLPVITRRLAQTLEKLRHPEGSPGEAMPASVWWQECAARHASTGIRFELSGDISALEVPPGVFNSVLDNLIQNALDKRLLLPGLDVVVQLGEQDGGATLTVGDDGAALPDALAGQLMRAPVASQSGLGMGLYQAARLAEEAGYELGLSSNLDGRVQFCLRQAAAG</sequence>
<comment type="caution">
    <text evidence="9">The sequence shown here is derived from an EMBL/GenBank/DDBJ whole genome shotgun (WGS) entry which is preliminary data.</text>
</comment>
<dbReference type="GO" id="GO:0000160">
    <property type="term" value="P:phosphorelay signal transduction system"/>
    <property type="evidence" value="ECO:0007669"/>
    <property type="project" value="UniProtKB-KW"/>
</dbReference>
<keyword evidence="5 9" id="KW-0418">Kinase</keyword>
<evidence type="ECO:0000256" key="5">
    <source>
        <dbReference type="ARBA" id="ARBA00022777"/>
    </source>
</evidence>
<dbReference type="EC" id="2.7.13.3" evidence="2"/>
<name>A0A557QX49_9RHOO</name>
<keyword evidence="7" id="KW-1133">Transmembrane helix</keyword>
<evidence type="ECO:0000259" key="8">
    <source>
        <dbReference type="Pfam" id="PF02518"/>
    </source>
</evidence>
<keyword evidence="10" id="KW-1185">Reference proteome</keyword>
<evidence type="ECO:0000256" key="4">
    <source>
        <dbReference type="ARBA" id="ARBA00022679"/>
    </source>
</evidence>
<proteinExistence type="predicted"/>
<keyword evidence="7" id="KW-0812">Transmembrane</keyword>
<dbReference type="Gene3D" id="3.30.565.10">
    <property type="entry name" value="Histidine kinase-like ATPase, C-terminal domain"/>
    <property type="match status" value="1"/>
</dbReference>
<keyword evidence="3" id="KW-0597">Phosphoprotein</keyword>
<evidence type="ECO:0000256" key="1">
    <source>
        <dbReference type="ARBA" id="ARBA00000085"/>
    </source>
</evidence>
<comment type="catalytic activity">
    <reaction evidence="1">
        <text>ATP + protein L-histidine = ADP + protein N-phospho-L-histidine.</text>
        <dbReference type="EC" id="2.7.13.3"/>
    </reaction>
</comment>
<dbReference type="InterPro" id="IPR050980">
    <property type="entry name" value="2C_sensor_his_kinase"/>
</dbReference>
<dbReference type="Proteomes" id="UP000319502">
    <property type="component" value="Unassembled WGS sequence"/>
</dbReference>
<dbReference type="InterPro" id="IPR036890">
    <property type="entry name" value="HATPase_C_sf"/>
</dbReference>
<evidence type="ECO:0000256" key="7">
    <source>
        <dbReference type="SAM" id="Phobius"/>
    </source>
</evidence>
<keyword evidence="7" id="KW-0472">Membrane</keyword>
<feature type="transmembrane region" description="Helical" evidence="7">
    <location>
        <begin position="76"/>
        <end position="100"/>
    </location>
</feature>
<protein>
    <recommendedName>
        <fullName evidence="2">histidine kinase</fullName>
        <ecNumber evidence="2">2.7.13.3</ecNumber>
    </recommendedName>
</protein>
<keyword evidence="6" id="KW-0902">Two-component regulatory system</keyword>
<dbReference type="InterPro" id="IPR003594">
    <property type="entry name" value="HATPase_dom"/>
</dbReference>
<accession>A0A557QX49</accession>
<dbReference type="OrthoDB" id="9177708at2"/>
<feature type="transmembrane region" description="Helical" evidence="7">
    <location>
        <begin position="150"/>
        <end position="169"/>
    </location>
</feature>
<keyword evidence="4" id="KW-0808">Transferase</keyword>
<dbReference type="PANTHER" id="PTHR44936">
    <property type="entry name" value="SENSOR PROTEIN CREC"/>
    <property type="match status" value="1"/>
</dbReference>
<feature type="transmembrane region" description="Helical" evidence="7">
    <location>
        <begin position="120"/>
        <end position="138"/>
    </location>
</feature>
<evidence type="ECO:0000256" key="3">
    <source>
        <dbReference type="ARBA" id="ARBA00022553"/>
    </source>
</evidence>
<dbReference type="AlphaFoldDB" id="A0A557QX49"/>
<gene>
    <name evidence="9" type="ORF">FHP91_07405</name>
</gene>
<dbReference type="PANTHER" id="PTHR44936:SF9">
    <property type="entry name" value="SENSOR PROTEIN CREC"/>
    <property type="match status" value="1"/>
</dbReference>
<dbReference type="GO" id="GO:0004673">
    <property type="term" value="F:protein histidine kinase activity"/>
    <property type="evidence" value="ECO:0007669"/>
    <property type="project" value="UniProtKB-EC"/>
</dbReference>
<organism evidence="9 10">
    <name type="scientific">Denitromonas halophila</name>
    <dbReference type="NCBI Taxonomy" id="1629404"/>
    <lineage>
        <taxon>Bacteria</taxon>
        <taxon>Pseudomonadati</taxon>
        <taxon>Pseudomonadota</taxon>
        <taxon>Betaproteobacteria</taxon>
        <taxon>Rhodocyclales</taxon>
        <taxon>Zoogloeaceae</taxon>
        <taxon>Denitromonas</taxon>
    </lineage>
</organism>
<feature type="transmembrane region" description="Helical" evidence="7">
    <location>
        <begin position="215"/>
        <end position="235"/>
    </location>
</feature>
<evidence type="ECO:0000313" key="10">
    <source>
        <dbReference type="Proteomes" id="UP000319502"/>
    </source>
</evidence>
<feature type="domain" description="Histidine kinase/HSP90-like ATPase" evidence="8">
    <location>
        <begin position="475"/>
        <end position="568"/>
    </location>
</feature>
<dbReference type="SUPFAM" id="SSF55874">
    <property type="entry name" value="ATPase domain of HSP90 chaperone/DNA topoisomerase II/histidine kinase"/>
    <property type="match status" value="1"/>
</dbReference>
<evidence type="ECO:0000256" key="2">
    <source>
        <dbReference type="ARBA" id="ARBA00012438"/>
    </source>
</evidence>
<evidence type="ECO:0000313" key="9">
    <source>
        <dbReference type="EMBL" id="TVO57495.1"/>
    </source>
</evidence>
<dbReference type="RefSeq" id="WP_144308970.1">
    <property type="nucleotide sequence ID" value="NZ_VMNK01000006.1"/>
</dbReference>
<dbReference type="EMBL" id="VMNK01000006">
    <property type="protein sequence ID" value="TVO57495.1"/>
    <property type="molecule type" value="Genomic_DNA"/>
</dbReference>
<evidence type="ECO:0000256" key="6">
    <source>
        <dbReference type="ARBA" id="ARBA00023012"/>
    </source>
</evidence>
<dbReference type="CDD" id="cd00075">
    <property type="entry name" value="HATPase"/>
    <property type="match status" value="1"/>
</dbReference>
<dbReference type="Pfam" id="PF02518">
    <property type="entry name" value="HATPase_c"/>
    <property type="match status" value="1"/>
</dbReference>